<dbReference type="GO" id="GO:0006313">
    <property type="term" value="P:DNA transposition"/>
    <property type="evidence" value="ECO:0007669"/>
    <property type="project" value="UniProtKB-UniRule"/>
</dbReference>
<dbReference type="InterPro" id="IPR023009">
    <property type="entry name" value="Tyrosine_recombinase_XerC/XerD"/>
</dbReference>
<dbReference type="GO" id="GO:0003677">
    <property type="term" value="F:DNA binding"/>
    <property type="evidence" value="ECO:0007669"/>
    <property type="project" value="UniProtKB-UniRule"/>
</dbReference>
<dbReference type="InterPro" id="IPR002104">
    <property type="entry name" value="Integrase_catalytic"/>
</dbReference>
<evidence type="ECO:0000259" key="11">
    <source>
        <dbReference type="PROSITE" id="PS51898"/>
    </source>
</evidence>
<comment type="subunit">
    <text evidence="10">Forms a cyclic heterotetrameric complex composed of two molecules of XerC and two molecules of XerD.</text>
</comment>
<feature type="domain" description="Tyr recombinase" evidence="11">
    <location>
        <begin position="122"/>
        <end position="303"/>
    </location>
</feature>
<evidence type="ECO:0000256" key="2">
    <source>
        <dbReference type="ARBA" id="ARBA00010450"/>
    </source>
</evidence>
<dbReference type="AlphaFoldDB" id="A0A212KY14"/>
<dbReference type="InterPro" id="IPR011010">
    <property type="entry name" value="DNA_brk_join_enz"/>
</dbReference>
<evidence type="ECO:0000256" key="7">
    <source>
        <dbReference type="ARBA" id="ARBA00023125"/>
    </source>
</evidence>
<organism evidence="13">
    <name type="scientific">uncultured Desulfovibrio sp</name>
    <dbReference type="NCBI Taxonomy" id="167968"/>
    <lineage>
        <taxon>Bacteria</taxon>
        <taxon>Pseudomonadati</taxon>
        <taxon>Thermodesulfobacteriota</taxon>
        <taxon>Desulfovibrionia</taxon>
        <taxon>Desulfovibrionales</taxon>
        <taxon>Desulfovibrionaceae</taxon>
        <taxon>Desulfovibrio</taxon>
        <taxon>environmental samples</taxon>
    </lineage>
</organism>
<proteinExistence type="inferred from homology"/>
<dbReference type="PANTHER" id="PTHR30349">
    <property type="entry name" value="PHAGE INTEGRASE-RELATED"/>
    <property type="match status" value="1"/>
</dbReference>
<dbReference type="RefSeq" id="WP_179979181.1">
    <property type="nucleotide sequence ID" value="NZ_LT608333.1"/>
</dbReference>
<name>A0A212KY14_9BACT</name>
<keyword evidence="4 10" id="KW-0132">Cell division</keyword>
<keyword evidence="8 10" id="KW-0233">DNA recombination</keyword>
<reference evidence="13" key="1">
    <citation type="submission" date="2016-08" db="EMBL/GenBank/DDBJ databases">
        <authorList>
            <person name="Seilhamer J.J."/>
        </authorList>
    </citation>
    <scope>NUCLEOTIDE SEQUENCE</scope>
    <source>
        <strain evidence="13">86-1</strain>
    </source>
</reference>
<dbReference type="PROSITE" id="PS51900">
    <property type="entry name" value="CB"/>
    <property type="match status" value="1"/>
</dbReference>
<dbReference type="GO" id="GO:0007059">
    <property type="term" value="P:chromosome segregation"/>
    <property type="evidence" value="ECO:0007669"/>
    <property type="project" value="UniProtKB-UniRule"/>
</dbReference>
<evidence type="ECO:0000256" key="4">
    <source>
        <dbReference type="ARBA" id="ARBA00022618"/>
    </source>
</evidence>
<evidence type="ECO:0000256" key="10">
    <source>
        <dbReference type="HAMAP-Rule" id="MF_01808"/>
    </source>
</evidence>
<dbReference type="GO" id="GO:0005737">
    <property type="term" value="C:cytoplasm"/>
    <property type="evidence" value="ECO:0007669"/>
    <property type="project" value="UniProtKB-SubCell"/>
</dbReference>
<dbReference type="PROSITE" id="PS51898">
    <property type="entry name" value="TYR_RECOMBINASE"/>
    <property type="match status" value="1"/>
</dbReference>
<accession>A0A212KY14</accession>
<evidence type="ECO:0000313" key="13">
    <source>
        <dbReference type="EMBL" id="SCM70194.1"/>
    </source>
</evidence>
<dbReference type="NCBIfam" id="TIGR02225">
    <property type="entry name" value="recomb_XerD"/>
    <property type="match status" value="1"/>
</dbReference>
<feature type="active site" description="O-(3'-phospho-DNA)-tyrosine intermediate" evidence="10">
    <location>
        <position position="290"/>
    </location>
</feature>
<dbReference type="Gene3D" id="1.10.443.10">
    <property type="entry name" value="Intergrase catalytic core"/>
    <property type="match status" value="1"/>
</dbReference>
<feature type="active site" evidence="10">
    <location>
        <position position="186"/>
    </location>
</feature>
<comment type="similarity">
    <text evidence="2">Belongs to the 'phage' integrase family. XerD subfamily.</text>
</comment>
<evidence type="ECO:0000256" key="8">
    <source>
        <dbReference type="ARBA" id="ARBA00023172"/>
    </source>
</evidence>
<dbReference type="InterPro" id="IPR044068">
    <property type="entry name" value="CB"/>
</dbReference>
<comment type="subcellular location">
    <subcellularLocation>
        <location evidence="1 10">Cytoplasm</location>
    </subcellularLocation>
</comment>
<keyword evidence="9 10" id="KW-0131">Cell cycle</keyword>
<dbReference type="SUPFAM" id="SSF56349">
    <property type="entry name" value="DNA breaking-rejoining enzymes"/>
    <property type="match status" value="1"/>
</dbReference>
<keyword evidence="7 10" id="KW-0238">DNA-binding</keyword>
<feature type="active site" evidence="10">
    <location>
        <position position="255"/>
    </location>
</feature>
<dbReference type="InterPro" id="IPR013762">
    <property type="entry name" value="Integrase-like_cat_sf"/>
</dbReference>
<dbReference type="InterPro" id="IPR010998">
    <property type="entry name" value="Integrase_recombinase_N"/>
</dbReference>
<feature type="active site" evidence="10">
    <location>
        <position position="162"/>
    </location>
</feature>
<keyword evidence="5 10" id="KW-0159">Chromosome partition</keyword>
<comment type="function">
    <text evidence="10">Site-specific tyrosine recombinase, which acts by catalyzing the cutting and rejoining of the recombining DNA molecules. The XerC-XerD complex is essential to convert dimers of the bacterial chromosome into monomers to permit their segregation at cell division. It also contributes to the segregational stability of plasmids.</text>
</comment>
<evidence type="ECO:0000256" key="9">
    <source>
        <dbReference type="ARBA" id="ARBA00023306"/>
    </source>
</evidence>
<evidence type="ECO:0000256" key="1">
    <source>
        <dbReference type="ARBA" id="ARBA00004496"/>
    </source>
</evidence>
<dbReference type="PANTHER" id="PTHR30349:SF81">
    <property type="entry name" value="TYROSINE RECOMBINASE XERC"/>
    <property type="match status" value="1"/>
</dbReference>
<dbReference type="Gene3D" id="1.10.150.130">
    <property type="match status" value="1"/>
</dbReference>
<feature type="active site" evidence="10">
    <location>
        <position position="281"/>
    </location>
</feature>
<dbReference type="NCBIfam" id="NF001399">
    <property type="entry name" value="PRK00283.1"/>
    <property type="match status" value="1"/>
</dbReference>
<dbReference type="CDD" id="cd00798">
    <property type="entry name" value="INT_XerDC_C"/>
    <property type="match status" value="1"/>
</dbReference>
<comment type="similarity">
    <text evidence="10">Belongs to the 'phage' integrase family. XerC subfamily.</text>
</comment>
<dbReference type="GO" id="GO:0051301">
    <property type="term" value="P:cell division"/>
    <property type="evidence" value="ECO:0007669"/>
    <property type="project" value="UniProtKB-KW"/>
</dbReference>
<gene>
    <name evidence="13" type="primary">xerD</name>
    <name evidence="10" type="synonym">xerC</name>
    <name evidence="13" type="ORF">KL86DES1_10247</name>
</gene>
<evidence type="ECO:0000256" key="6">
    <source>
        <dbReference type="ARBA" id="ARBA00022908"/>
    </source>
</evidence>
<keyword evidence="3 10" id="KW-0963">Cytoplasm</keyword>
<evidence type="ECO:0000259" key="12">
    <source>
        <dbReference type="PROSITE" id="PS51900"/>
    </source>
</evidence>
<dbReference type="InterPro" id="IPR011932">
    <property type="entry name" value="Recomb_XerD"/>
</dbReference>
<dbReference type="Pfam" id="PF02899">
    <property type="entry name" value="Phage_int_SAM_1"/>
    <property type="match status" value="1"/>
</dbReference>
<dbReference type="NCBIfam" id="NF040815">
    <property type="entry name" value="recomb_XerA_Arch"/>
    <property type="match status" value="1"/>
</dbReference>
<dbReference type="InterPro" id="IPR050090">
    <property type="entry name" value="Tyrosine_recombinase_XerCD"/>
</dbReference>
<evidence type="ECO:0000256" key="5">
    <source>
        <dbReference type="ARBA" id="ARBA00022829"/>
    </source>
</evidence>
<dbReference type="GO" id="GO:0009037">
    <property type="term" value="F:tyrosine-based site-specific recombinase activity"/>
    <property type="evidence" value="ECO:0007669"/>
    <property type="project" value="UniProtKB-UniRule"/>
</dbReference>
<keyword evidence="6 10" id="KW-0229">DNA integration</keyword>
<evidence type="ECO:0000256" key="3">
    <source>
        <dbReference type="ARBA" id="ARBA00022490"/>
    </source>
</evidence>
<dbReference type="InterPro" id="IPR004107">
    <property type="entry name" value="Integrase_SAM-like_N"/>
</dbReference>
<feature type="domain" description="Core-binding (CB)" evidence="12">
    <location>
        <begin position="13"/>
        <end position="101"/>
    </location>
</feature>
<protein>
    <recommendedName>
        <fullName evidence="10">Tyrosine recombinase XerC</fullName>
    </recommendedName>
</protein>
<dbReference type="HAMAP" id="MF_01808">
    <property type="entry name" value="Recomb_XerC_XerD"/>
    <property type="match status" value="1"/>
</dbReference>
<feature type="active site" evidence="10">
    <location>
        <position position="258"/>
    </location>
</feature>
<dbReference type="EMBL" id="FMJC01000001">
    <property type="protein sequence ID" value="SCM70194.1"/>
    <property type="molecule type" value="Genomic_DNA"/>
</dbReference>
<dbReference type="Pfam" id="PF00589">
    <property type="entry name" value="Phage_integrase"/>
    <property type="match status" value="1"/>
</dbReference>
<sequence length="311" mass="35512">MTESATSATAPPCPLAALLPLWQDHLLAQRGLSQQTVLSYSQDLENFFLFRQELSGGGIMGAQPDEQEVFLYLAWLRARQNTGRTLARRLSALRAFFDFAMQEGVIKTNPAQLMDNPKLPQHLPEVLTRDEMEKMLSQPDMRERGGQRDRCMLELLYAAGLRVSELCDLCVPDLDLQRGLVRVFGKGAKERLVPLHDFMQRMLENYISHWRPAFSPTGNQLFVNRSGHALTRQYIWKMVKKYALAADIRRPISPHTFRHSFATHLLEGGADLRAVQLLLGHADISATEIYTHVQAERLRGIHRQFHPRSQM</sequence>